<organism evidence="1 2">
    <name type="scientific">Brucella pecoris</name>
    <dbReference type="NCBI Taxonomy" id="867683"/>
    <lineage>
        <taxon>Bacteria</taxon>
        <taxon>Pseudomonadati</taxon>
        <taxon>Pseudomonadota</taxon>
        <taxon>Alphaproteobacteria</taxon>
        <taxon>Hyphomicrobiales</taxon>
        <taxon>Brucellaceae</taxon>
        <taxon>Brucella/Ochrobactrum group</taxon>
        <taxon>Brucella</taxon>
    </lineage>
</organism>
<name>A0AB34YY02_9HYPH</name>
<dbReference type="AlphaFoldDB" id="A0AB34YY02"/>
<proteinExistence type="predicted"/>
<keyword evidence="2" id="KW-1185">Reference proteome</keyword>
<evidence type="ECO:0000313" key="1">
    <source>
        <dbReference type="EMBL" id="MBB4095939.1"/>
    </source>
</evidence>
<gene>
    <name evidence="1" type="ORF">GGQ79_004492</name>
</gene>
<dbReference type="EMBL" id="JACIEX010000015">
    <property type="protein sequence ID" value="MBB4095939.1"/>
    <property type="molecule type" value="Genomic_DNA"/>
</dbReference>
<evidence type="ECO:0000313" key="2">
    <source>
        <dbReference type="Proteomes" id="UP000553980"/>
    </source>
</evidence>
<comment type="caution">
    <text evidence="1">The sequence shown here is derived from an EMBL/GenBank/DDBJ whole genome shotgun (WGS) entry which is preliminary data.</text>
</comment>
<sequence length="34" mass="3618">MIIAAFGLLPPVAGAFRLEVIDIAVILNAIRALR</sequence>
<accession>A0AB34YY02</accession>
<reference evidence="1 2" key="1">
    <citation type="submission" date="2020-08" db="EMBL/GenBank/DDBJ databases">
        <title>Genomic Encyclopedia of Type Strains, Phase IV (KMG-IV): sequencing the most valuable type-strain genomes for metagenomic binning, comparative biology and taxonomic classification.</title>
        <authorList>
            <person name="Goeker M."/>
        </authorList>
    </citation>
    <scope>NUCLEOTIDE SEQUENCE [LARGE SCALE GENOMIC DNA]</scope>
    <source>
        <strain evidence="1 2">DSM 23868</strain>
    </source>
</reference>
<dbReference type="Proteomes" id="UP000553980">
    <property type="component" value="Unassembled WGS sequence"/>
</dbReference>
<protein>
    <submittedName>
        <fullName evidence="1">Cation transport ATPase</fullName>
    </submittedName>
</protein>